<dbReference type="Proteomes" id="UP000199754">
    <property type="component" value="Chromosome"/>
</dbReference>
<keyword evidence="2" id="KW-1185">Reference proteome</keyword>
<gene>
    <name evidence="1" type="ORF">SULPSESMR1_01064</name>
</gene>
<evidence type="ECO:0000313" key="2">
    <source>
        <dbReference type="Proteomes" id="UP000199754"/>
    </source>
</evidence>
<dbReference type="EMBL" id="CP022415">
    <property type="protein sequence ID" value="ASM71890.1"/>
    <property type="molecule type" value="Genomic_DNA"/>
</dbReference>
<evidence type="ECO:0000313" key="1">
    <source>
        <dbReference type="EMBL" id="ASM71890.1"/>
    </source>
</evidence>
<sequence>MDRAIHDSVVGMIKGMNLPPVNKAPRSRFLLMSSPHPVLVAVNI</sequence>
<name>A0A221JZ29_9RHOB</name>
<organism evidence="1 2">
    <name type="scientific">Pseudosulfitobacter pseudonitzschiae</name>
    <dbReference type="NCBI Taxonomy" id="1402135"/>
    <lineage>
        <taxon>Bacteria</taxon>
        <taxon>Pseudomonadati</taxon>
        <taxon>Pseudomonadota</taxon>
        <taxon>Alphaproteobacteria</taxon>
        <taxon>Rhodobacterales</taxon>
        <taxon>Roseobacteraceae</taxon>
        <taxon>Pseudosulfitobacter</taxon>
    </lineage>
</organism>
<reference evidence="1 2" key="1">
    <citation type="submission" date="2017-07" db="EMBL/GenBank/DDBJ databases">
        <title>Genome Sequence of Sulfitobacter pseudonitzschiae Strain SMR1 Isolated from a culture of the Diatom Skeletonema marinoi.</title>
        <authorList>
            <person name="Topel M."/>
            <person name="Pinder M.I.M."/>
            <person name="Johansson O.N."/>
            <person name="Kourtchenko O."/>
            <person name="Godhe A."/>
            <person name="Clarke A.K."/>
        </authorList>
    </citation>
    <scope>NUCLEOTIDE SEQUENCE [LARGE SCALE GENOMIC DNA]</scope>
    <source>
        <strain evidence="1 2">SMR1</strain>
    </source>
</reference>
<dbReference type="KEGG" id="spse:SULPSESMR1_01064"/>
<proteinExistence type="predicted"/>
<dbReference type="AlphaFoldDB" id="A0A221JZ29"/>
<accession>A0A221JZ29</accession>
<protein>
    <submittedName>
        <fullName evidence="1">Uncharacterized protein</fullName>
    </submittedName>
</protein>